<evidence type="ECO:0000313" key="4">
    <source>
        <dbReference type="EMBL" id="AUX23092.1"/>
    </source>
</evidence>
<dbReference type="Pfam" id="PF13432">
    <property type="entry name" value="TPR_16"/>
    <property type="match status" value="1"/>
</dbReference>
<evidence type="ECO:0000259" key="3">
    <source>
        <dbReference type="PROSITE" id="PS50937"/>
    </source>
</evidence>
<feature type="domain" description="HTH merR-type" evidence="3">
    <location>
        <begin position="60"/>
        <end position="123"/>
    </location>
</feature>
<feature type="repeat" description="TPR" evidence="1">
    <location>
        <begin position="261"/>
        <end position="294"/>
    </location>
</feature>
<dbReference type="SUPFAM" id="SSF48452">
    <property type="entry name" value="TPR-like"/>
    <property type="match status" value="1"/>
</dbReference>
<protein>
    <submittedName>
        <fullName evidence="4">MerR family transcriptional regulator</fullName>
    </submittedName>
</protein>
<organism evidence="4 5">
    <name type="scientific">Sorangium cellulosum</name>
    <name type="common">Polyangium cellulosum</name>
    <dbReference type="NCBI Taxonomy" id="56"/>
    <lineage>
        <taxon>Bacteria</taxon>
        <taxon>Pseudomonadati</taxon>
        <taxon>Myxococcota</taxon>
        <taxon>Polyangia</taxon>
        <taxon>Polyangiales</taxon>
        <taxon>Polyangiaceae</taxon>
        <taxon>Sorangium</taxon>
    </lineage>
</organism>
<dbReference type="RefSeq" id="WP_129348153.1">
    <property type="nucleotide sequence ID" value="NZ_CP012670.1"/>
</dbReference>
<dbReference type="GO" id="GO:0035269">
    <property type="term" value="P:protein O-linked glycosylation via mannose"/>
    <property type="evidence" value="ECO:0007669"/>
    <property type="project" value="TreeGrafter"/>
</dbReference>
<dbReference type="InterPro" id="IPR019734">
    <property type="entry name" value="TPR_rpt"/>
</dbReference>
<dbReference type="Gene3D" id="1.10.1660.10">
    <property type="match status" value="1"/>
</dbReference>
<dbReference type="Gene3D" id="1.25.40.10">
    <property type="entry name" value="Tetratricopeptide repeat domain"/>
    <property type="match status" value="2"/>
</dbReference>
<keyword evidence="1" id="KW-0802">TPR repeat</keyword>
<evidence type="ECO:0000256" key="1">
    <source>
        <dbReference type="PROSITE-ProRule" id="PRU00339"/>
    </source>
</evidence>
<dbReference type="SMART" id="SM00028">
    <property type="entry name" value="TPR"/>
    <property type="match status" value="3"/>
</dbReference>
<reference evidence="4 5" key="1">
    <citation type="submission" date="2015-09" db="EMBL/GenBank/DDBJ databases">
        <title>Sorangium comparison.</title>
        <authorList>
            <person name="Zaburannyi N."/>
            <person name="Bunk B."/>
            <person name="Overmann J."/>
            <person name="Mueller R."/>
        </authorList>
    </citation>
    <scope>NUCLEOTIDE SEQUENCE [LARGE SCALE GENOMIC DNA]</scope>
    <source>
        <strain evidence="4 5">So ceGT47</strain>
    </source>
</reference>
<dbReference type="OrthoDB" id="5338908at2"/>
<feature type="repeat" description="TPR" evidence="1">
    <location>
        <begin position="227"/>
        <end position="260"/>
    </location>
</feature>
<dbReference type="InterPro" id="IPR009061">
    <property type="entry name" value="DNA-bd_dom_put_sf"/>
</dbReference>
<evidence type="ECO:0000313" key="5">
    <source>
        <dbReference type="Proteomes" id="UP000295781"/>
    </source>
</evidence>
<dbReference type="GO" id="GO:0006355">
    <property type="term" value="P:regulation of DNA-templated transcription"/>
    <property type="evidence" value="ECO:0007669"/>
    <property type="project" value="InterPro"/>
</dbReference>
<name>A0A4V0NDL5_SORCE</name>
<dbReference type="InterPro" id="IPR011990">
    <property type="entry name" value="TPR-like_helical_dom_sf"/>
</dbReference>
<dbReference type="Pfam" id="PF13411">
    <property type="entry name" value="MerR_1"/>
    <property type="match status" value="1"/>
</dbReference>
<proteinExistence type="predicted"/>
<sequence length="338" mass="37634">MSKKDRSASGDSDKVIHVVFGPGGGRVSAPSPALRASEPAAPLPAPTSREPVTDMFTGPEVARLLGISPGRLRSLDRAGIASPSGRRRGRRAYTFSDLIALRAARDLIARKVRLRDVARAIENIRAALPKVTRPLAELRVAFDGKSVVVRGASGAFEPLTGQMVLDFEVKDLRDDVVRVLRPKVGRERARTAYELYMQASQLDEDPATMDEAEALYRRALEIDPWLAIAYTNLGNICFRRNAEEQAEALYMKALELDASQPEAQYNLGYVMLERGRATEAIRYFRGAIESDPRFADAYYNLAMAYEQVGDPARARPCWRRYLEIEPTGTWAEIARRHL</sequence>
<dbReference type="GO" id="GO:0000030">
    <property type="term" value="F:mannosyltransferase activity"/>
    <property type="evidence" value="ECO:0007669"/>
    <property type="project" value="TreeGrafter"/>
</dbReference>
<feature type="repeat" description="TPR" evidence="1">
    <location>
        <begin position="295"/>
        <end position="328"/>
    </location>
</feature>
<accession>A0A4V0NDL5</accession>
<gene>
    <name evidence="4" type="primary">merR</name>
    <name evidence="4" type="ORF">SOCEGT47_036110</name>
</gene>
<dbReference type="SUPFAM" id="SSF46955">
    <property type="entry name" value="Putative DNA-binding domain"/>
    <property type="match status" value="1"/>
</dbReference>
<dbReference type="SMART" id="SM00422">
    <property type="entry name" value="HTH_MERR"/>
    <property type="match status" value="1"/>
</dbReference>
<dbReference type="PROSITE" id="PS50005">
    <property type="entry name" value="TPR"/>
    <property type="match status" value="3"/>
</dbReference>
<dbReference type="PANTHER" id="PTHR44395:SF1">
    <property type="entry name" value="PROTEIN O-MANNOSYL-TRANSFERASE TMTC3"/>
    <property type="match status" value="1"/>
</dbReference>
<evidence type="ECO:0000256" key="2">
    <source>
        <dbReference type="SAM" id="MobiDB-lite"/>
    </source>
</evidence>
<dbReference type="PANTHER" id="PTHR44395">
    <property type="match status" value="1"/>
</dbReference>
<dbReference type="Pfam" id="PF13181">
    <property type="entry name" value="TPR_8"/>
    <property type="match status" value="1"/>
</dbReference>
<dbReference type="InterPro" id="IPR000551">
    <property type="entry name" value="MerR-type_HTH_dom"/>
</dbReference>
<dbReference type="EMBL" id="CP012670">
    <property type="protein sequence ID" value="AUX23092.1"/>
    <property type="molecule type" value="Genomic_DNA"/>
</dbReference>
<feature type="compositionally biased region" description="Basic and acidic residues" evidence="2">
    <location>
        <begin position="1"/>
        <end position="16"/>
    </location>
</feature>
<feature type="region of interest" description="Disordered" evidence="2">
    <location>
        <begin position="1"/>
        <end position="54"/>
    </location>
</feature>
<dbReference type="PROSITE" id="PS50937">
    <property type="entry name" value="HTH_MERR_2"/>
    <property type="match status" value="1"/>
</dbReference>
<dbReference type="GO" id="GO:0003677">
    <property type="term" value="F:DNA binding"/>
    <property type="evidence" value="ECO:0007669"/>
    <property type="project" value="InterPro"/>
</dbReference>
<dbReference type="PROSITE" id="PS50293">
    <property type="entry name" value="TPR_REGION"/>
    <property type="match status" value="1"/>
</dbReference>
<dbReference type="AlphaFoldDB" id="A0A4V0NDL5"/>
<dbReference type="Proteomes" id="UP000295781">
    <property type="component" value="Chromosome"/>
</dbReference>